<dbReference type="InterPro" id="IPR000160">
    <property type="entry name" value="GGDEF_dom"/>
</dbReference>
<feature type="domain" description="PAS" evidence="1">
    <location>
        <begin position="241"/>
        <end position="312"/>
    </location>
</feature>
<feature type="domain" description="EAL" evidence="3">
    <location>
        <begin position="538"/>
        <end position="786"/>
    </location>
</feature>
<comment type="caution">
    <text evidence="5">The sequence shown here is derived from an EMBL/GenBank/DDBJ whole genome shotgun (WGS) entry which is preliminary data.</text>
</comment>
<evidence type="ECO:0000313" key="6">
    <source>
        <dbReference type="Proteomes" id="UP001237448"/>
    </source>
</evidence>
<dbReference type="InterPro" id="IPR001633">
    <property type="entry name" value="EAL_dom"/>
</dbReference>
<dbReference type="InterPro" id="IPR043128">
    <property type="entry name" value="Rev_trsase/Diguanyl_cyclase"/>
</dbReference>
<dbReference type="SMART" id="SM00091">
    <property type="entry name" value="PAS"/>
    <property type="match status" value="2"/>
</dbReference>
<dbReference type="SUPFAM" id="SSF55073">
    <property type="entry name" value="Nucleotide cyclase"/>
    <property type="match status" value="1"/>
</dbReference>
<dbReference type="CDD" id="cd00130">
    <property type="entry name" value="PAS"/>
    <property type="match status" value="2"/>
</dbReference>
<feature type="domain" description="GGDEF" evidence="4">
    <location>
        <begin position="399"/>
        <end position="529"/>
    </location>
</feature>
<dbReference type="NCBIfam" id="TIGR00229">
    <property type="entry name" value="sensory_box"/>
    <property type="match status" value="2"/>
</dbReference>
<dbReference type="InterPro" id="IPR035965">
    <property type="entry name" value="PAS-like_dom_sf"/>
</dbReference>
<dbReference type="CDD" id="cd01949">
    <property type="entry name" value="GGDEF"/>
    <property type="match status" value="1"/>
</dbReference>
<dbReference type="InterPro" id="IPR013656">
    <property type="entry name" value="PAS_4"/>
</dbReference>
<dbReference type="InterPro" id="IPR029787">
    <property type="entry name" value="Nucleotide_cyclase"/>
</dbReference>
<dbReference type="InterPro" id="IPR035919">
    <property type="entry name" value="EAL_sf"/>
</dbReference>
<dbReference type="Pfam" id="PF08448">
    <property type="entry name" value="PAS_4"/>
    <property type="match status" value="1"/>
</dbReference>
<organism evidence="5 6">
    <name type="scientific">Labrys monachus</name>
    <dbReference type="NCBI Taxonomy" id="217067"/>
    <lineage>
        <taxon>Bacteria</taxon>
        <taxon>Pseudomonadati</taxon>
        <taxon>Pseudomonadota</taxon>
        <taxon>Alphaproteobacteria</taxon>
        <taxon>Hyphomicrobiales</taxon>
        <taxon>Xanthobacteraceae</taxon>
        <taxon>Labrys</taxon>
    </lineage>
</organism>
<evidence type="ECO:0000259" key="3">
    <source>
        <dbReference type="PROSITE" id="PS50883"/>
    </source>
</evidence>
<dbReference type="PROSITE" id="PS50112">
    <property type="entry name" value="PAS"/>
    <property type="match status" value="2"/>
</dbReference>
<dbReference type="Pfam" id="PF00990">
    <property type="entry name" value="GGDEF"/>
    <property type="match status" value="1"/>
</dbReference>
<evidence type="ECO:0000259" key="4">
    <source>
        <dbReference type="PROSITE" id="PS50887"/>
    </source>
</evidence>
<dbReference type="SMART" id="SM00267">
    <property type="entry name" value="GGDEF"/>
    <property type="match status" value="1"/>
</dbReference>
<dbReference type="PROSITE" id="PS50113">
    <property type="entry name" value="PAC"/>
    <property type="match status" value="1"/>
</dbReference>
<dbReference type="Proteomes" id="UP001237448">
    <property type="component" value="Unassembled WGS sequence"/>
</dbReference>
<gene>
    <name evidence="5" type="ORF">J3R73_005486</name>
</gene>
<dbReference type="Gene3D" id="3.20.20.450">
    <property type="entry name" value="EAL domain"/>
    <property type="match status" value="1"/>
</dbReference>
<evidence type="ECO:0000259" key="1">
    <source>
        <dbReference type="PROSITE" id="PS50112"/>
    </source>
</evidence>
<sequence length="786" mass="86541">MFDSRRRLIHGNGRYADLFDLPPELAKPGTPLLDILHHGAMFGPLPDEDPKSHVWRPLDAADRAGHSAALLELKDGRIVRVSHQPTTGGGWLSTYDDITGQTRIGNELAQARAALGLEEEAFDLLFDSNPVPMWVFDRESLRFLAVNNAAVERYGYSRDQFLSMTILDIRPKEEWEAARSAAGREWTAENGSTWRHKRADGGELLVDVYARSITYEGRSGQLVAVVDGTERLKARDELRRAQEFLAVVIESIPDAIFVRDARSGRFILLNKAAEDFLGMTRENVIGKLIEEVYPATAIEEITRQDEELLRNGELAVDSHAINLRSGDSRFITLNRILLKGADGAPLHMLAVIRDVTERARADKRIAHLALHDPLTDLPNRTAFNERLAAILKASIDTGDRFAILSIDLDHLKEVNDIFGHASGDQLLCEVSRRLLAVAEGGLVARIGGDEFALIAKADRAASIALADRVIDAVSGDLDILGEPIRTSLGIGIAIFPDDGGDATTLLANADAALHRAKKEGPGVSRSYTPEMDKKLRERRSMRRELASAIERGELVVFYQPQAEIAGKITGFEALLRWRHPTRGWVSPGTFIPLAEESRLIVPIGEWVLREVCREAASWPLPLGVAVNLSPVQFQHSDLPGLIRSILLETGLASNQLELEITEGVLMDDSGRIASILREVKALGVRIAMDDFGSGYSSLSYLQSFPFDKIKIDRTFVTKIEDNPQSAAIVRAVLGLAHGLRLPVLAEGVETEEELAFLAREGCDHVQGYYIGRPLPIAEYAGVVGRI</sequence>
<accession>A0ABU0FM56</accession>
<evidence type="ECO:0000259" key="2">
    <source>
        <dbReference type="PROSITE" id="PS50113"/>
    </source>
</evidence>
<dbReference type="Gene3D" id="3.30.450.20">
    <property type="entry name" value="PAS domain"/>
    <property type="match status" value="2"/>
</dbReference>
<dbReference type="Pfam" id="PF13188">
    <property type="entry name" value="PAS_8"/>
    <property type="match status" value="1"/>
</dbReference>
<reference evidence="5 6" key="1">
    <citation type="submission" date="2023-07" db="EMBL/GenBank/DDBJ databases">
        <title>Genomic Encyclopedia of Type Strains, Phase IV (KMG-IV): sequencing the most valuable type-strain genomes for metagenomic binning, comparative biology and taxonomic classification.</title>
        <authorList>
            <person name="Goeker M."/>
        </authorList>
    </citation>
    <scope>NUCLEOTIDE SEQUENCE [LARGE SCALE GENOMIC DNA]</scope>
    <source>
        <strain evidence="5 6">DSM 5896</strain>
    </source>
</reference>
<dbReference type="PANTHER" id="PTHR44757:SF2">
    <property type="entry name" value="BIOFILM ARCHITECTURE MAINTENANCE PROTEIN MBAA"/>
    <property type="match status" value="1"/>
</dbReference>
<dbReference type="Pfam" id="PF12860">
    <property type="entry name" value="PAS_7"/>
    <property type="match status" value="1"/>
</dbReference>
<protein>
    <submittedName>
        <fullName evidence="5">Diguanylate cyclase (GGDEF)-like protein/PAS domain S-box-containing protein</fullName>
    </submittedName>
</protein>
<feature type="domain" description="PAC" evidence="2">
    <location>
        <begin position="314"/>
        <end position="367"/>
    </location>
</feature>
<feature type="domain" description="PAS" evidence="1">
    <location>
        <begin position="118"/>
        <end position="191"/>
    </location>
</feature>
<dbReference type="Pfam" id="PF00563">
    <property type="entry name" value="EAL"/>
    <property type="match status" value="1"/>
</dbReference>
<evidence type="ECO:0000313" key="5">
    <source>
        <dbReference type="EMBL" id="MDQ0395694.1"/>
    </source>
</evidence>
<dbReference type="NCBIfam" id="TIGR00254">
    <property type="entry name" value="GGDEF"/>
    <property type="match status" value="1"/>
</dbReference>
<dbReference type="InterPro" id="IPR000700">
    <property type="entry name" value="PAS-assoc_C"/>
</dbReference>
<dbReference type="EMBL" id="JAUSVK010000001">
    <property type="protein sequence ID" value="MDQ0395694.1"/>
    <property type="molecule type" value="Genomic_DNA"/>
</dbReference>
<dbReference type="PANTHER" id="PTHR44757">
    <property type="entry name" value="DIGUANYLATE CYCLASE DGCP"/>
    <property type="match status" value="1"/>
</dbReference>
<dbReference type="Gene3D" id="3.30.70.270">
    <property type="match status" value="1"/>
</dbReference>
<proteinExistence type="predicted"/>
<dbReference type="CDD" id="cd01948">
    <property type="entry name" value="EAL"/>
    <property type="match status" value="1"/>
</dbReference>
<name>A0ABU0FM56_9HYPH</name>
<dbReference type="InterPro" id="IPR052155">
    <property type="entry name" value="Biofilm_reg_signaling"/>
</dbReference>
<dbReference type="InterPro" id="IPR000014">
    <property type="entry name" value="PAS"/>
</dbReference>
<dbReference type="PROSITE" id="PS50887">
    <property type="entry name" value="GGDEF"/>
    <property type="match status" value="1"/>
</dbReference>
<dbReference type="PROSITE" id="PS50883">
    <property type="entry name" value="EAL"/>
    <property type="match status" value="1"/>
</dbReference>
<dbReference type="SUPFAM" id="SSF55785">
    <property type="entry name" value="PYP-like sensor domain (PAS domain)"/>
    <property type="match status" value="2"/>
</dbReference>
<dbReference type="SMART" id="SM00052">
    <property type="entry name" value="EAL"/>
    <property type="match status" value="1"/>
</dbReference>
<keyword evidence="6" id="KW-1185">Reference proteome</keyword>
<dbReference type="SUPFAM" id="SSF141868">
    <property type="entry name" value="EAL domain-like"/>
    <property type="match status" value="1"/>
</dbReference>